<evidence type="ECO:0000313" key="1">
    <source>
        <dbReference type="EMBL" id="RZT96721.1"/>
    </source>
</evidence>
<organism evidence="1 2">
    <name type="scientific">Ancylomarina subtilis</name>
    <dbReference type="NCBI Taxonomy" id="1639035"/>
    <lineage>
        <taxon>Bacteria</taxon>
        <taxon>Pseudomonadati</taxon>
        <taxon>Bacteroidota</taxon>
        <taxon>Bacteroidia</taxon>
        <taxon>Marinilabiliales</taxon>
        <taxon>Marinifilaceae</taxon>
        <taxon>Ancylomarina</taxon>
    </lineage>
</organism>
<gene>
    <name evidence="1" type="ORF">EV201_1364</name>
</gene>
<proteinExistence type="predicted"/>
<name>A0A4Q7VKE7_9BACT</name>
<dbReference type="AlphaFoldDB" id="A0A4Q7VKE7"/>
<sequence length="49" mass="5876">MEQQNDFTFEFNATMDRFYKYFSDLLERELNGKDGATFKNSNKQVSNKQ</sequence>
<protein>
    <submittedName>
        <fullName evidence="1">Uncharacterized protein</fullName>
    </submittedName>
</protein>
<keyword evidence="2" id="KW-1185">Reference proteome</keyword>
<comment type="caution">
    <text evidence="1">The sequence shown here is derived from an EMBL/GenBank/DDBJ whole genome shotgun (WGS) entry which is preliminary data.</text>
</comment>
<dbReference type="RefSeq" id="WP_164977370.1">
    <property type="nucleotide sequence ID" value="NZ_SHKN01000001.1"/>
</dbReference>
<evidence type="ECO:0000313" key="2">
    <source>
        <dbReference type="Proteomes" id="UP000293562"/>
    </source>
</evidence>
<dbReference type="Proteomes" id="UP000293562">
    <property type="component" value="Unassembled WGS sequence"/>
</dbReference>
<reference evidence="1 2" key="1">
    <citation type="submission" date="2019-02" db="EMBL/GenBank/DDBJ databases">
        <title>Genomic Encyclopedia of Type Strains, Phase IV (KMG-IV): sequencing the most valuable type-strain genomes for metagenomic binning, comparative biology and taxonomic classification.</title>
        <authorList>
            <person name="Goeker M."/>
        </authorList>
    </citation>
    <scope>NUCLEOTIDE SEQUENCE [LARGE SCALE GENOMIC DNA]</scope>
    <source>
        <strain evidence="1 2">DSM 28825</strain>
    </source>
</reference>
<dbReference type="EMBL" id="SHKN01000001">
    <property type="protein sequence ID" value="RZT96721.1"/>
    <property type="molecule type" value="Genomic_DNA"/>
</dbReference>
<accession>A0A4Q7VKE7</accession>